<dbReference type="EMBL" id="LS999521">
    <property type="protein sequence ID" value="VAX44357.1"/>
    <property type="molecule type" value="Genomic_DNA"/>
</dbReference>
<proteinExistence type="predicted"/>
<dbReference type="AlphaFoldDB" id="A0A446ZIS2"/>
<keyword evidence="1" id="KW-0449">Lipoprotein</keyword>
<dbReference type="OrthoDB" id="6705755at2"/>
<organism evidence="1 2">
    <name type="scientific">Acinetobacter calcoaceticus</name>
    <dbReference type="NCBI Taxonomy" id="471"/>
    <lineage>
        <taxon>Bacteria</taxon>
        <taxon>Pseudomonadati</taxon>
        <taxon>Pseudomonadota</taxon>
        <taxon>Gammaproteobacteria</taxon>
        <taxon>Moraxellales</taxon>
        <taxon>Moraxellaceae</taxon>
        <taxon>Acinetobacter</taxon>
        <taxon>Acinetobacter calcoaceticus/baumannii complex</taxon>
    </lineage>
</organism>
<evidence type="ECO:0000313" key="1">
    <source>
        <dbReference type="EMBL" id="VAX44357.1"/>
    </source>
</evidence>
<accession>A0A446ZIS2</accession>
<protein>
    <submittedName>
        <fullName evidence="1">Putative lipoprotein NlpE involved in copper resistance</fullName>
    </submittedName>
</protein>
<dbReference type="Gene3D" id="2.40.128.640">
    <property type="match status" value="1"/>
</dbReference>
<dbReference type="RefSeq" id="WP_133973125.1">
    <property type="nucleotide sequence ID" value="NZ_LS999521.1"/>
</dbReference>
<dbReference type="PROSITE" id="PS51257">
    <property type="entry name" value="PROKAR_LIPOPROTEIN"/>
    <property type="match status" value="1"/>
</dbReference>
<dbReference type="Pfam" id="PF04170">
    <property type="entry name" value="NlpE"/>
    <property type="match status" value="1"/>
</dbReference>
<evidence type="ECO:0000313" key="2">
    <source>
        <dbReference type="Proteomes" id="UP000294355"/>
    </source>
</evidence>
<sequence length="151" mass="17167">MKKRLLSSFIFASLMMGCDQHEQATNNEKVSSEVKKPLDAQLQKWVGHYKGSLPCAGCVTFCDECNGMNVDLNIHADQTFRLERTSNSDHNKHELYVGSFSFLDNGKIKIQLQNVKERNQLILGSGYVEVLETKTGLPYQSFEDFQLDKQT</sequence>
<reference evidence="1 2" key="1">
    <citation type="submission" date="2018-08" db="EMBL/GenBank/DDBJ databases">
        <authorList>
            <person name="Gonzaga-Molto A."/>
        </authorList>
    </citation>
    <scope>NUCLEOTIDE SEQUENCE [LARGE SCALE GENOMIC DNA]</scope>
    <source>
        <strain evidence="1">Acinetobacter calcoaceticus str. 2117</strain>
    </source>
</reference>
<gene>
    <name evidence="1" type="ORF">AC2117_01539</name>
</gene>
<name>A0A446ZIS2_ACICA</name>
<dbReference type="InterPro" id="IPR007298">
    <property type="entry name" value="Cu-R_lipoprotein_NlpE"/>
</dbReference>
<dbReference type="Proteomes" id="UP000294355">
    <property type="component" value="Chromosome"/>
</dbReference>